<evidence type="ECO:0000313" key="3">
    <source>
        <dbReference type="EMBL" id="MBW5420291.1"/>
    </source>
</evidence>
<keyword evidence="2" id="KW-0472">Membrane</keyword>
<dbReference type="EMBL" id="WMBF01000006">
    <property type="protein sequence ID" value="MBW5420291.1"/>
    <property type="molecule type" value="Genomic_DNA"/>
</dbReference>
<feature type="transmembrane region" description="Helical" evidence="2">
    <location>
        <begin position="93"/>
        <end position="115"/>
    </location>
</feature>
<feature type="region of interest" description="Disordered" evidence="1">
    <location>
        <begin position="1"/>
        <end position="52"/>
    </location>
</feature>
<organism evidence="3 4">
    <name type="scientific">Streptomyces anatolicus</name>
    <dbReference type="NCBI Taxonomy" id="2675858"/>
    <lineage>
        <taxon>Bacteria</taxon>
        <taxon>Bacillati</taxon>
        <taxon>Actinomycetota</taxon>
        <taxon>Actinomycetes</taxon>
        <taxon>Kitasatosporales</taxon>
        <taxon>Streptomycetaceae</taxon>
        <taxon>Streptomyces</taxon>
    </lineage>
</organism>
<reference evidence="3 4" key="1">
    <citation type="submission" date="2019-11" db="EMBL/GenBank/DDBJ databases">
        <authorList>
            <person name="Ay H."/>
        </authorList>
    </citation>
    <scope>NUCLEOTIDE SEQUENCE [LARGE SCALE GENOMIC DNA]</scope>
    <source>
        <strain evidence="3 4">BG9H</strain>
    </source>
</reference>
<feature type="compositionally biased region" description="Pro residues" evidence="1">
    <location>
        <begin position="21"/>
        <end position="52"/>
    </location>
</feature>
<name>A0ABS6YFV3_9ACTN</name>
<keyword evidence="2" id="KW-1133">Transmembrane helix</keyword>
<protein>
    <submittedName>
        <fullName evidence="3">Uncharacterized protein</fullName>
    </submittedName>
</protein>
<proteinExistence type="predicted"/>
<evidence type="ECO:0000256" key="1">
    <source>
        <dbReference type="SAM" id="MobiDB-lite"/>
    </source>
</evidence>
<comment type="caution">
    <text evidence="3">The sequence shown here is derived from an EMBL/GenBank/DDBJ whole genome shotgun (WGS) entry which is preliminary data.</text>
</comment>
<dbReference type="Proteomes" id="UP001197114">
    <property type="component" value="Unassembled WGS sequence"/>
</dbReference>
<dbReference type="RefSeq" id="WP_219686791.1">
    <property type="nucleotide sequence ID" value="NZ_WMBF01000006.1"/>
</dbReference>
<keyword evidence="2" id="KW-0812">Transmembrane</keyword>
<accession>A0ABS6YFV3</accession>
<evidence type="ECO:0000313" key="4">
    <source>
        <dbReference type="Proteomes" id="UP001197114"/>
    </source>
</evidence>
<sequence length="180" mass="19136">MTDKPPPITPTRIIPASAPLPDRPPQPGEVPPWRTPPPPPAPPAAPMPPPPLFPPPPAPGVIEVRTTYVLLPVEPEPSRWQWLVDWLRPWQSLVAAGIALLPVSDGYSLATGWGAVLHDARSTESTGAAYALAGVALGVALLLDRTERFLPRILLVTAVVGGLGVMDWYDPVTAVTGVTR</sequence>
<feature type="transmembrane region" description="Helical" evidence="2">
    <location>
        <begin position="127"/>
        <end position="143"/>
    </location>
</feature>
<keyword evidence="4" id="KW-1185">Reference proteome</keyword>
<evidence type="ECO:0000256" key="2">
    <source>
        <dbReference type="SAM" id="Phobius"/>
    </source>
</evidence>
<feature type="transmembrane region" description="Helical" evidence="2">
    <location>
        <begin position="150"/>
        <end position="169"/>
    </location>
</feature>
<gene>
    <name evidence="3" type="ORF">GKQ77_01730</name>
</gene>